<dbReference type="GO" id="GO:0006865">
    <property type="term" value="P:amino acid transport"/>
    <property type="evidence" value="ECO:0007669"/>
    <property type="project" value="UniProtKB-KW"/>
</dbReference>
<evidence type="ECO:0000256" key="3">
    <source>
        <dbReference type="ARBA" id="ARBA00022475"/>
    </source>
</evidence>
<keyword evidence="2 8" id="KW-0813">Transport</keyword>
<feature type="transmembrane region" description="Helical" evidence="8">
    <location>
        <begin position="20"/>
        <end position="43"/>
    </location>
</feature>
<evidence type="ECO:0000256" key="6">
    <source>
        <dbReference type="ARBA" id="ARBA00022989"/>
    </source>
</evidence>
<proteinExistence type="inferred from homology"/>
<feature type="domain" description="ABC transmembrane type-1" evidence="9">
    <location>
        <begin position="19"/>
        <end position="207"/>
    </location>
</feature>
<keyword evidence="5" id="KW-0029">Amino-acid transport</keyword>
<feature type="transmembrane region" description="Helical" evidence="8">
    <location>
        <begin position="186"/>
        <end position="207"/>
    </location>
</feature>
<comment type="caution">
    <text evidence="10">The sequence shown here is derived from an EMBL/GenBank/DDBJ whole genome shotgun (WGS) entry which is preliminary data.</text>
</comment>
<evidence type="ECO:0000256" key="5">
    <source>
        <dbReference type="ARBA" id="ARBA00022970"/>
    </source>
</evidence>
<evidence type="ECO:0000313" key="11">
    <source>
        <dbReference type="Proteomes" id="UP001199296"/>
    </source>
</evidence>
<evidence type="ECO:0000256" key="8">
    <source>
        <dbReference type="RuleBase" id="RU363032"/>
    </source>
</evidence>
<keyword evidence="11" id="KW-1185">Reference proteome</keyword>
<evidence type="ECO:0000256" key="2">
    <source>
        <dbReference type="ARBA" id="ARBA00022448"/>
    </source>
</evidence>
<dbReference type="InterPro" id="IPR010065">
    <property type="entry name" value="AA_ABC_transptr_permease_3TM"/>
</dbReference>
<dbReference type="RefSeq" id="WP_229346327.1">
    <property type="nucleotide sequence ID" value="NZ_JAJFAT010000014.1"/>
</dbReference>
<dbReference type="PANTHER" id="PTHR30614">
    <property type="entry name" value="MEMBRANE COMPONENT OF AMINO ACID ABC TRANSPORTER"/>
    <property type="match status" value="1"/>
</dbReference>
<keyword evidence="7 8" id="KW-0472">Membrane</keyword>
<dbReference type="Pfam" id="PF00528">
    <property type="entry name" value="BPD_transp_1"/>
    <property type="match status" value="1"/>
</dbReference>
<sequence>MIENIDLIQSALPFLLRGTVVTIQLTFWSLLLGVVVGLPLAFAQVYGNKVVTFFTAIYERIARSIPLLVILLLINYALPMLGFRIPVFRAAVLGIGLRSSAYQSQIYRGAIQSVSGSQLKAAMSLGMNKLTAFTHIIAPQAIRIAIPPVTNESAIVLKDTSLAFTIGVVELVRQGDYFIATSNEPMVIYLTVAAIYFVLTTTINLALSLFEKKYKIPGIGIEGGHSDAY</sequence>
<dbReference type="GO" id="GO:0022857">
    <property type="term" value="F:transmembrane transporter activity"/>
    <property type="evidence" value="ECO:0007669"/>
    <property type="project" value="InterPro"/>
</dbReference>
<evidence type="ECO:0000256" key="7">
    <source>
        <dbReference type="ARBA" id="ARBA00023136"/>
    </source>
</evidence>
<comment type="subcellular location">
    <subcellularLocation>
        <location evidence="1 8">Cell membrane</location>
        <topology evidence="1 8">Multi-pass membrane protein</topology>
    </subcellularLocation>
</comment>
<evidence type="ECO:0000313" key="10">
    <source>
        <dbReference type="EMBL" id="MCC3145626.1"/>
    </source>
</evidence>
<evidence type="ECO:0000259" key="9">
    <source>
        <dbReference type="PROSITE" id="PS50928"/>
    </source>
</evidence>
<accession>A0AAW4X1E5</accession>
<dbReference type="AlphaFoldDB" id="A0AAW4X1E5"/>
<evidence type="ECO:0000256" key="4">
    <source>
        <dbReference type="ARBA" id="ARBA00022692"/>
    </source>
</evidence>
<dbReference type="InterPro" id="IPR043429">
    <property type="entry name" value="ArtM/GltK/GlnP/TcyL/YhdX-like"/>
</dbReference>
<comment type="similarity">
    <text evidence="8">Belongs to the binding-protein-dependent transport system permease family.</text>
</comment>
<name>A0AAW4X1E5_9FIRM</name>
<keyword evidence="4 8" id="KW-0812">Transmembrane</keyword>
<protein>
    <submittedName>
        <fullName evidence="10">Amino acid ABC transporter permease</fullName>
    </submittedName>
</protein>
<dbReference type="GO" id="GO:0043190">
    <property type="term" value="C:ATP-binding cassette (ABC) transporter complex"/>
    <property type="evidence" value="ECO:0007669"/>
    <property type="project" value="InterPro"/>
</dbReference>
<evidence type="ECO:0000256" key="1">
    <source>
        <dbReference type="ARBA" id="ARBA00004651"/>
    </source>
</evidence>
<dbReference type="CDD" id="cd06261">
    <property type="entry name" value="TM_PBP2"/>
    <property type="match status" value="1"/>
</dbReference>
<gene>
    <name evidence="10" type="ORF">LJ207_09850</name>
</gene>
<keyword evidence="6 8" id="KW-1133">Transmembrane helix</keyword>
<dbReference type="EMBL" id="JAJFAT010000014">
    <property type="protein sequence ID" value="MCC3145626.1"/>
    <property type="molecule type" value="Genomic_DNA"/>
</dbReference>
<dbReference type="PROSITE" id="PS50928">
    <property type="entry name" value="ABC_TM1"/>
    <property type="match status" value="1"/>
</dbReference>
<dbReference type="InterPro" id="IPR035906">
    <property type="entry name" value="MetI-like_sf"/>
</dbReference>
<reference evidence="10 11" key="1">
    <citation type="submission" date="2021-10" db="EMBL/GenBank/DDBJ databases">
        <authorList>
            <person name="Grouzdev D.S."/>
            <person name="Pantiukh K.S."/>
            <person name="Krutkina M.S."/>
        </authorList>
    </citation>
    <scope>NUCLEOTIDE SEQUENCE [LARGE SCALE GENOMIC DNA]</scope>
    <source>
        <strain evidence="10 11">Z-7514</strain>
    </source>
</reference>
<dbReference type="SUPFAM" id="SSF161098">
    <property type="entry name" value="MetI-like"/>
    <property type="match status" value="1"/>
</dbReference>
<organism evidence="10 11">
    <name type="scientific">Halanaerobium polyolivorans</name>
    <dbReference type="NCBI Taxonomy" id="2886943"/>
    <lineage>
        <taxon>Bacteria</taxon>
        <taxon>Bacillati</taxon>
        <taxon>Bacillota</taxon>
        <taxon>Clostridia</taxon>
        <taxon>Halanaerobiales</taxon>
        <taxon>Halanaerobiaceae</taxon>
        <taxon>Halanaerobium</taxon>
    </lineage>
</organism>
<dbReference type="Gene3D" id="1.10.3720.10">
    <property type="entry name" value="MetI-like"/>
    <property type="match status" value="1"/>
</dbReference>
<keyword evidence="3" id="KW-1003">Cell membrane</keyword>
<dbReference type="InterPro" id="IPR000515">
    <property type="entry name" value="MetI-like"/>
</dbReference>
<dbReference type="Proteomes" id="UP001199296">
    <property type="component" value="Unassembled WGS sequence"/>
</dbReference>
<dbReference type="PANTHER" id="PTHR30614:SF0">
    <property type="entry name" value="L-CYSTINE TRANSPORT SYSTEM PERMEASE PROTEIN TCYL"/>
    <property type="match status" value="1"/>
</dbReference>
<dbReference type="NCBIfam" id="TIGR01726">
    <property type="entry name" value="HEQRo_perm_3TM"/>
    <property type="match status" value="1"/>
</dbReference>
<feature type="transmembrane region" description="Helical" evidence="8">
    <location>
        <begin position="64"/>
        <end position="83"/>
    </location>
</feature>